<keyword evidence="2" id="KW-1185">Reference proteome</keyword>
<evidence type="ECO:0000313" key="1">
    <source>
        <dbReference type="EMBL" id="KAH7904829.1"/>
    </source>
</evidence>
<sequence length="328" mass="35400">MIRFEGMSPEVMEAMCTPMHQILPAPAPPAPSSYQYQNVHPSHHQHPYQNSHSHQNVPSQHNSHPHQIPHQNSHRREGTLFLGSMSAALDRDLLHTHRITHLVQVLDVPWLPIPATSHSNTTSTTLTTTSTSTKVISTSNPDPNSSGGNGGNEFSCLRIDILDKPSADLRPHLEGACRYIASSLRGGHNVLVHCQQGVSRSPAIVIAYLIHTLHMSYDDAYALVRLRRPCVAPNPGFVAALRAWEGRWRGVNGSGDGNNPSVGAGSGEGANARGGAPVLRRTSSEYTTHAPPQMVRGMSYSGTGTSSSSGAPNFSLNLNLPNRGKGRR</sequence>
<reference evidence="1" key="1">
    <citation type="journal article" date="2021" name="New Phytol.">
        <title>Evolutionary innovations through gain and loss of genes in the ectomycorrhizal Boletales.</title>
        <authorList>
            <person name="Wu G."/>
            <person name="Miyauchi S."/>
            <person name="Morin E."/>
            <person name="Kuo A."/>
            <person name="Drula E."/>
            <person name="Varga T."/>
            <person name="Kohler A."/>
            <person name="Feng B."/>
            <person name="Cao Y."/>
            <person name="Lipzen A."/>
            <person name="Daum C."/>
            <person name="Hundley H."/>
            <person name="Pangilinan J."/>
            <person name="Johnson J."/>
            <person name="Barry K."/>
            <person name="LaButti K."/>
            <person name="Ng V."/>
            <person name="Ahrendt S."/>
            <person name="Min B."/>
            <person name="Choi I.G."/>
            <person name="Park H."/>
            <person name="Plett J.M."/>
            <person name="Magnuson J."/>
            <person name="Spatafora J.W."/>
            <person name="Nagy L.G."/>
            <person name="Henrissat B."/>
            <person name="Grigoriev I.V."/>
            <person name="Yang Z.L."/>
            <person name="Xu J."/>
            <person name="Martin F.M."/>
        </authorList>
    </citation>
    <scope>NUCLEOTIDE SEQUENCE</scope>
    <source>
        <strain evidence="1">ATCC 28755</strain>
    </source>
</reference>
<proteinExistence type="predicted"/>
<dbReference type="EMBL" id="MU268349">
    <property type="protein sequence ID" value="KAH7904829.1"/>
    <property type="molecule type" value="Genomic_DNA"/>
</dbReference>
<protein>
    <submittedName>
        <fullName evidence="1">Protein-tyrosine phosphatase-like protein</fullName>
    </submittedName>
</protein>
<organism evidence="1 2">
    <name type="scientific">Hygrophoropsis aurantiaca</name>
    <dbReference type="NCBI Taxonomy" id="72124"/>
    <lineage>
        <taxon>Eukaryota</taxon>
        <taxon>Fungi</taxon>
        <taxon>Dikarya</taxon>
        <taxon>Basidiomycota</taxon>
        <taxon>Agaricomycotina</taxon>
        <taxon>Agaricomycetes</taxon>
        <taxon>Agaricomycetidae</taxon>
        <taxon>Boletales</taxon>
        <taxon>Coniophorineae</taxon>
        <taxon>Hygrophoropsidaceae</taxon>
        <taxon>Hygrophoropsis</taxon>
    </lineage>
</organism>
<name>A0ACB7ZVD9_9AGAM</name>
<accession>A0ACB7ZVD9</accession>
<gene>
    <name evidence="1" type="ORF">BJ138DRAFT_860720</name>
</gene>
<dbReference type="Proteomes" id="UP000790377">
    <property type="component" value="Unassembled WGS sequence"/>
</dbReference>
<evidence type="ECO:0000313" key="2">
    <source>
        <dbReference type="Proteomes" id="UP000790377"/>
    </source>
</evidence>
<comment type="caution">
    <text evidence="1">The sequence shown here is derived from an EMBL/GenBank/DDBJ whole genome shotgun (WGS) entry which is preliminary data.</text>
</comment>